<dbReference type="PANTHER" id="PTHR13288">
    <property type="entry name" value="SPLICING FACTOR 45 SPF45"/>
    <property type="match status" value="1"/>
</dbReference>
<feature type="compositionally biased region" description="Basic and acidic residues" evidence="1">
    <location>
        <begin position="137"/>
        <end position="147"/>
    </location>
</feature>
<sequence length="295" mass="30716">MALFGDLPPLESDGQGGAAADKDAAPADNAGGKGARAWALSRPTPNLRRPRPAARAAGSAVRPPVPALNPKHPHSMPQDPAALMFRWEAAATAGEQPVEQQPAAAGTAGRADGAAAAVCSLADYLPPRVRAKGRPRGTAEFDPHAEYDPAAPNSYQAYRAWTRAQKLARSQQHGTPDDDGNGDDGDASSSDGDGDGAAGRGDPGEPSVCVVLSNMVDAIDEGLERETMDECSAFGAVVRCEAAEAGDADGPLPPYERVRVVVEFAELEAAVRAQETLDRRLFGGRRISAAFHRPP</sequence>
<accession>A0A9W8CZD1</accession>
<feature type="compositionally biased region" description="Low complexity" evidence="1">
    <location>
        <begin position="103"/>
        <end position="112"/>
    </location>
</feature>
<dbReference type="InterPro" id="IPR035979">
    <property type="entry name" value="RBD_domain_sf"/>
</dbReference>
<dbReference type="AlphaFoldDB" id="A0A9W8CZD1"/>
<reference evidence="3" key="1">
    <citation type="submission" date="2022-07" db="EMBL/GenBank/DDBJ databases">
        <title>Phylogenomic reconstructions and comparative analyses of Kickxellomycotina fungi.</title>
        <authorList>
            <person name="Reynolds N.K."/>
            <person name="Stajich J.E."/>
            <person name="Barry K."/>
            <person name="Grigoriev I.V."/>
            <person name="Crous P."/>
            <person name="Smith M.E."/>
        </authorList>
    </citation>
    <scope>NUCLEOTIDE SEQUENCE</scope>
    <source>
        <strain evidence="3">BCRC 34381</strain>
    </source>
</reference>
<dbReference type="Gene3D" id="3.30.70.330">
    <property type="match status" value="1"/>
</dbReference>
<dbReference type="GO" id="GO:0045292">
    <property type="term" value="P:mRNA cis splicing, via spliceosome"/>
    <property type="evidence" value="ECO:0007669"/>
    <property type="project" value="InterPro"/>
</dbReference>
<protein>
    <recommendedName>
        <fullName evidence="2">RNA recognition motif domain-containing protein</fullName>
    </recommendedName>
</protein>
<name>A0A9W8CZD1_9FUNG</name>
<evidence type="ECO:0000313" key="3">
    <source>
        <dbReference type="EMBL" id="KAJ1736261.1"/>
    </source>
</evidence>
<dbReference type="InterPro" id="IPR003954">
    <property type="entry name" value="RRM_euk-type"/>
</dbReference>
<feature type="compositionally biased region" description="Low complexity" evidence="1">
    <location>
        <begin position="42"/>
        <end position="62"/>
    </location>
</feature>
<dbReference type="GO" id="GO:0071011">
    <property type="term" value="C:precatalytic spliceosome"/>
    <property type="evidence" value="ECO:0007669"/>
    <property type="project" value="TreeGrafter"/>
</dbReference>
<evidence type="ECO:0000259" key="2">
    <source>
        <dbReference type="SMART" id="SM00361"/>
    </source>
</evidence>
<keyword evidence="4" id="KW-1185">Reference proteome</keyword>
<dbReference type="EMBL" id="JANBOI010000001">
    <property type="protein sequence ID" value="KAJ1736261.1"/>
    <property type="molecule type" value="Genomic_DNA"/>
</dbReference>
<gene>
    <name evidence="3" type="ORF">LPJ61_000045</name>
</gene>
<proteinExistence type="predicted"/>
<evidence type="ECO:0000313" key="4">
    <source>
        <dbReference type="Proteomes" id="UP001143981"/>
    </source>
</evidence>
<dbReference type="Proteomes" id="UP001143981">
    <property type="component" value="Unassembled WGS sequence"/>
</dbReference>
<feature type="region of interest" description="Disordered" evidence="1">
    <location>
        <begin position="92"/>
        <end position="112"/>
    </location>
</feature>
<evidence type="ECO:0000256" key="1">
    <source>
        <dbReference type="SAM" id="MobiDB-lite"/>
    </source>
</evidence>
<dbReference type="InterPro" id="IPR012677">
    <property type="entry name" value="Nucleotide-bd_a/b_plait_sf"/>
</dbReference>
<feature type="region of interest" description="Disordered" evidence="1">
    <location>
        <begin position="128"/>
        <end position="206"/>
    </location>
</feature>
<feature type="compositionally biased region" description="Acidic residues" evidence="1">
    <location>
        <begin position="177"/>
        <end position="186"/>
    </location>
</feature>
<comment type="caution">
    <text evidence="3">The sequence shown here is derived from an EMBL/GenBank/DDBJ whole genome shotgun (WGS) entry which is preliminary data.</text>
</comment>
<dbReference type="InterPro" id="IPR040052">
    <property type="entry name" value="RBM17"/>
</dbReference>
<dbReference type="GO" id="GO:0003676">
    <property type="term" value="F:nucleic acid binding"/>
    <property type="evidence" value="ECO:0007669"/>
    <property type="project" value="InterPro"/>
</dbReference>
<dbReference type="SUPFAM" id="SSF54928">
    <property type="entry name" value="RNA-binding domain, RBD"/>
    <property type="match status" value="1"/>
</dbReference>
<feature type="region of interest" description="Disordered" evidence="1">
    <location>
        <begin position="1"/>
        <end position="78"/>
    </location>
</feature>
<dbReference type="OrthoDB" id="5411533at2759"/>
<organism evidence="3 4">
    <name type="scientific">Coemansia biformis</name>
    <dbReference type="NCBI Taxonomy" id="1286918"/>
    <lineage>
        <taxon>Eukaryota</taxon>
        <taxon>Fungi</taxon>
        <taxon>Fungi incertae sedis</taxon>
        <taxon>Zoopagomycota</taxon>
        <taxon>Kickxellomycotina</taxon>
        <taxon>Kickxellomycetes</taxon>
        <taxon>Kickxellales</taxon>
        <taxon>Kickxellaceae</taxon>
        <taxon>Coemansia</taxon>
    </lineage>
</organism>
<feature type="domain" description="RNA recognition motif" evidence="2">
    <location>
        <begin position="209"/>
        <end position="290"/>
    </location>
</feature>
<dbReference type="SMART" id="SM00361">
    <property type="entry name" value="RRM_1"/>
    <property type="match status" value="1"/>
</dbReference>
<dbReference type="PANTHER" id="PTHR13288:SF8">
    <property type="entry name" value="SPLICING FACTOR 45"/>
    <property type="match status" value="1"/>
</dbReference>